<keyword evidence="4 7" id="KW-0067">ATP-binding</keyword>
<dbReference type="AlphaFoldDB" id="D2H084"/>
<dbReference type="InterPro" id="IPR011009">
    <property type="entry name" value="Kinase-like_dom_sf"/>
</dbReference>
<dbReference type="Pfam" id="PF00069">
    <property type="entry name" value="Pkinase"/>
    <property type="match status" value="1"/>
</dbReference>
<evidence type="ECO:0000256" key="3">
    <source>
        <dbReference type="ARBA" id="ARBA00022777"/>
    </source>
</evidence>
<dbReference type="PROSITE" id="PS50137">
    <property type="entry name" value="DS_RBD"/>
    <property type="match status" value="1"/>
</dbReference>
<dbReference type="InterPro" id="IPR050339">
    <property type="entry name" value="CC_SR_Kinase"/>
</dbReference>
<feature type="domain" description="DRBM" evidence="11">
    <location>
        <begin position="23"/>
        <end position="90"/>
    </location>
</feature>
<gene>
    <name evidence="12" type="ORF">PANDA_002815</name>
</gene>
<evidence type="ECO:0000259" key="10">
    <source>
        <dbReference type="PROSITE" id="PS50011"/>
    </source>
</evidence>
<dbReference type="GO" id="GO:0005737">
    <property type="term" value="C:cytoplasm"/>
    <property type="evidence" value="ECO:0007669"/>
    <property type="project" value="TreeGrafter"/>
</dbReference>
<dbReference type="GO" id="GO:0004694">
    <property type="term" value="F:eukaryotic translation initiation factor 2alpha kinase activity"/>
    <property type="evidence" value="ECO:0007669"/>
    <property type="project" value="TreeGrafter"/>
</dbReference>
<dbReference type="Gene3D" id="1.10.510.10">
    <property type="entry name" value="Transferase(Phosphotransferase) domain 1"/>
    <property type="match status" value="1"/>
</dbReference>
<dbReference type="InterPro" id="IPR008271">
    <property type="entry name" value="Ser/Thr_kinase_AS"/>
</dbReference>
<evidence type="ECO:0000256" key="1">
    <source>
        <dbReference type="ARBA" id="ARBA00022679"/>
    </source>
</evidence>
<organism evidence="12">
    <name type="scientific">Ailuropoda melanoleuca</name>
    <name type="common">Giant panda</name>
    <dbReference type="NCBI Taxonomy" id="9646"/>
    <lineage>
        <taxon>Eukaryota</taxon>
        <taxon>Metazoa</taxon>
        <taxon>Chordata</taxon>
        <taxon>Craniata</taxon>
        <taxon>Vertebrata</taxon>
        <taxon>Euteleostomi</taxon>
        <taxon>Mammalia</taxon>
        <taxon>Eutheria</taxon>
        <taxon>Laurasiatheria</taxon>
        <taxon>Carnivora</taxon>
        <taxon>Caniformia</taxon>
        <taxon>Ursidae</taxon>
        <taxon>Ailuropoda</taxon>
    </lineage>
</organism>
<dbReference type="GO" id="GO:0005524">
    <property type="term" value="F:ATP binding"/>
    <property type="evidence" value="ECO:0007669"/>
    <property type="project" value="UniProtKB-UniRule"/>
</dbReference>
<proteinExistence type="inferred from homology"/>
<keyword evidence="8" id="KW-0723">Serine/threonine-protein kinase</keyword>
<protein>
    <recommendedName>
        <fullName evidence="13">Eukaryotic translation initiation factor 2 alpha kinase 2</fullName>
    </recommendedName>
</protein>
<keyword evidence="1" id="KW-0808">Transferase</keyword>
<evidence type="ECO:0000256" key="4">
    <source>
        <dbReference type="ARBA" id="ARBA00022840"/>
    </source>
</evidence>
<evidence type="ECO:0000256" key="5">
    <source>
        <dbReference type="ARBA" id="ARBA00037982"/>
    </source>
</evidence>
<dbReference type="EMBL" id="GL192403">
    <property type="protein sequence ID" value="EFB17531.1"/>
    <property type="molecule type" value="Genomic_DNA"/>
</dbReference>
<dbReference type="Pfam" id="PF00035">
    <property type="entry name" value="dsrm"/>
    <property type="match status" value="1"/>
</dbReference>
<evidence type="ECO:0000256" key="8">
    <source>
        <dbReference type="RuleBase" id="RU000304"/>
    </source>
</evidence>
<reference evidence="12" key="1">
    <citation type="journal article" date="2010" name="Nature">
        <title>The sequence and de novo assembly of the giant panda genome.</title>
        <authorList>
            <person name="Li R."/>
            <person name="Fan W."/>
            <person name="Tian G."/>
            <person name="Zhu H."/>
            <person name="He L."/>
            <person name="Cai J."/>
            <person name="Huang Q."/>
            <person name="Cai Q."/>
            <person name="Li B."/>
            <person name="Bai Y."/>
            <person name="Zhang Z."/>
            <person name="Zhang Y."/>
            <person name="Wang W."/>
            <person name="Li J."/>
            <person name="Wei F."/>
            <person name="Li H."/>
            <person name="Jian M."/>
            <person name="Li J."/>
            <person name="Zhang Z."/>
            <person name="Nielsen R."/>
            <person name="Li D."/>
            <person name="Gu W."/>
            <person name="Yang Z."/>
            <person name="Xuan Z."/>
            <person name="Ryder O.A."/>
            <person name="Leung F.C."/>
            <person name="Zhou Y."/>
            <person name="Cao J."/>
            <person name="Sun X."/>
            <person name="Fu Y."/>
            <person name="Fang X."/>
            <person name="Guo X."/>
            <person name="Wang B."/>
            <person name="Hou R."/>
            <person name="Shen F."/>
            <person name="Mu B."/>
            <person name="Ni P."/>
            <person name="Lin R."/>
            <person name="Qian W."/>
            <person name="Wang G."/>
            <person name="Yu C."/>
            <person name="Nie W."/>
            <person name="Wang J."/>
            <person name="Wu Z."/>
            <person name="Liang H."/>
            <person name="Min J."/>
            <person name="Wu Q."/>
            <person name="Cheng S."/>
            <person name="Ruan J."/>
            <person name="Wang M."/>
            <person name="Shi Z."/>
            <person name="Wen M."/>
            <person name="Liu B."/>
            <person name="Ren X."/>
            <person name="Zheng H."/>
            <person name="Dong D."/>
            <person name="Cook K."/>
            <person name="Shan G."/>
            <person name="Zhang H."/>
            <person name="Kosiol C."/>
            <person name="Xie X."/>
            <person name="Lu Z."/>
            <person name="Zheng H."/>
            <person name="Li Y."/>
            <person name="Steiner C.C."/>
            <person name="Lam T.T."/>
            <person name="Lin S."/>
            <person name="Zhang Q."/>
            <person name="Li G."/>
            <person name="Tian J."/>
            <person name="Gong T."/>
            <person name="Liu H."/>
            <person name="Zhang D."/>
            <person name="Fang L."/>
            <person name="Ye C."/>
            <person name="Zhang J."/>
            <person name="Hu W."/>
            <person name="Xu A."/>
            <person name="Ren Y."/>
            <person name="Zhang G."/>
            <person name="Bruford M.W."/>
            <person name="Li Q."/>
            <person name="Ma L."/>
            <person name="Guo Y."/>
            <person name="An N."/>
            <person name="Hu Y."/>
            <person name="Zheng Y."/>
            <person name="Shi Y."/>
            <person name="Li Z."/>
            <person name="Liu Q."/>
            <person name="Chen Y."/>
            <person name="Zhao J."/>
            <person name="Qu N."/>
            <person name="Zhao S."/>
            <person name="Tian F."/>
            <person name="Wang X."/>
            <person name="Wang H."/>
            <person name="Xu L."/>
            <person name="Liu X."/>
            <person name="Vinar T."/>
            <person name="Wang Y."/>
            <person name="Lam T.W."/>
            <person name="Yiu S.M."/>
            <person name="Liu S."/>
            <person name="Zhang H."/>
            <person name="Li D."/>
            <person name="Huang Y."/>
            <person name="Wang X."/>
            <person name="Yang G."/>
            <person name="Jiang Z."/>
            <person name="Wang J."/>
            <person name="Qin N."/>
            <person name="Li L."/>
            <person name="Li J."/>
            <person name="Bolund L."/>
            <person name="Kristiansen K."/>
            <person name="Wong G.K."/>
            <person name="Olson M."/>
            <person name="Zhang X."/>
            <person name="Li S."/>
            <person name="Yang H."/>
            <person name="Wang J."/>
            <person name="Wang J."/>
        </authorList>
    </citation>
    <scope>NUCLEOTIDE SEQUENCE [LARGE SCALE GENOMIC DNA]</scope>
</reference>
<feature type="non-terminal residue" evidence="12">
    <location>
        <position position="371"/>
    </location>
</feature>
<feature type="binding site" evidence="7">
    <location>
        <position position="220"/>
    </location>
    <ligand>
        <name>ATP</name>
        <dbReference type="ChEBI" id="CHEBI:30616"/>
    </ligand>
</feature>
<dbReference type="PROSITE" id="PS50011">
    <property type="entry name" value="PROTEIN_KINASE_DOM"/>
    <property type="match status" value="1"/>
</dbReference>
<dbReference type="PROSITE" id="PS00108">
    <property type="entry name" value="PROTEIN_KINASE_ST"/>
    <property type="match status" value="1"/>
</dbReference>
<keyword evidence="6" id="KW-0694">RNA-binding</keyword>
<dbReference type="SUPFAM" id="SSF56112">
    <property type="entry name" value="Protein kinase-like (PK-like)"/>
    <property type="match status" value="1"/>
</dbReference>
<dbReference type="InterPro" id="IPR017441">
    <property type="entry name" value="Protein_kinase_ATP_BS"/>
</dbReference>
<evidence type="ECO:0000259" key="11">
    <source>
        <dbReference type="PROSITE" id="PS50137"/>
    </source>
</evidence>
<evidence type="ECO:0000313" key="12">
    <source>
        <dbReference type="EMBL" id="EFB17531.1"/>
    </source>
</evidence>
<name>D2H084_AILME</name>
<dbReference type="PANTHER" id="PTHR11042">
    <property type="entry name" value="EUKARYOTIC TRANSLATION INITIATION FACTOR 2-ALPHA KINASE EIF2-ALPHA KINASE -RELATED"/>
    <property type="match status" value="1"/>
</dbReference>
<dbReference type="GO" id="GO:0005634">
    <property type="term" value="C:nucleus"/>
    <property type="evidence" value="ECO:0007669"/>
    <property type="project" value="TreeGrafter"/>
</dbReference>
<evidence type="ECO:0008006" key="13">
    <source>
        <dbReference type="Google" id="ProtNLM"/>
    </source>
</evidence>
<dbReference type="InterPro" id="IPR014720">
    <property type="entry name" value="dsRBD_dom"/>
</dbReference>
<evidence type="ECO:0000256" key="7">
    <source>
        <dbReference type="PROSITE-ProRule" id="PRU10141"/>
    </source>
</evidence>
<dbReference type="GO" id="GO:0003723">
    <property type="term" value="F:RNA binding"/>
    <property type="evidence" value="ECO:0007669"/>
    <property type="project" value="UniProtKB-UniRule"/>
</dbReference>
<feature type="non-terminal residue" evidence="12">
    <location>
        <position position="1"/>
    </location>
</feature>
<feature type="region of interest" description="Disordered" evidence="9">
    <location>
        <begin position="92"/>
        <end position="113"/>
    </location>
</feature>
<feature type="region of interest" description="Disordered" evidence="9">
    <location>
        <begin position="129"/>
        <end position="154"/>
    </location>
</feature>
<dbReference type="FunFam" id="3.30.200.20:FF:000536">
    <property type="entry name" value="Eukaryotic translation initiation factor 2-alpha kinase 2"/>
    <property type="match status" value="1"/>
</dbReference>
<feature type="domain" description="Protein kinase" evidence="10">
    <location>
        <begin position="191"/>
        <end position="371"/>
    </location>
</feature>
<dbReference type="SUPFAM" id="SSF54768">
    <property type="entry name" value="dsRNA-binding domain-like"/>
    <property type="match status" value="1"/>
</dbReference>
<dbReference type="InterPro" id="IPR000719">
    <property type="entry name" value="Prot_kinase_dom"/>
</dbReference>
<dbReference type="Gene3D" id="3.30.200.20">
    <property type="entry name" value="Phosphorylase Kinase, domain 1"/>
    <property type="match status" value="1"/>
</dbReference>
<sequence>AVSPLSVPTTDTSEGVGVGSIENFIGRLNRLAQKEKLSVNYEQCELKEYGPERFYYRCKIGQKEYAVGGGATKQDAKQMAAKFAYDQIQSEKNSMKDDSVSNDSWASSSSDSGNNTLVKSIFASRSPLENDISPNAPEGNCNSNSVNNSSSPLSNCRSCEKRVKRSLAPTFNSPVTKENKYTVEVRFASDFTEITPIGSGGYGQVFKAKHKIDGKTYVIKRVKYDKDKKVEREVKALAALRHPNIVHYCSCWAGEDYNPEDSINPSRPKIKCLLIQMEFCDKGTLEAWIDNRRGKKPDKPLSLELYEQIAAGVEYIHNQQLIHRDLKPGNIFLVNTKHIKIGDFGLVTSLKDYENRTSNKGTLRYMSPEQV</sequence>
<evidence type="ECO:0000256" key="6">
    <source>
        <dbReference type="PROSITE-ProRule" id="PRU00266"/>
    </source>
</evidence>
<keyword evidence="2 7" id="KW-0547">Nucleotide-binding</keyword>
<dbReference type="SMART" id="SM00220">
    <property type="entry name" value="S_TKc"/>
    <property type="match status" value="1"/>
</dbReference>
<evidence type="ECO:0000256" key="9">
    <source>
        <dbReference type="SAM" id="MobiDB-lite"/>
    </source>
</evidence>
<feature type="compositionally biased region" description="Low complexity" evidence="9">
    <location>
        <begin position="101"/>
        <end position="112"/>
    </location>
</feature>
<evidence type="ECO:0000256" key="2">
    <source>
        <dbReference type="ARBA" id="ARBA00022741"/>
    </source>
</evidence>
<dbReference type="PROSITE" id="PS00107">
    <property type="entry name" value="PROTEIN_KINASE_ATP"/>
    <property type="match status" value="1"/>
</dbReference>
<dbReference type="Gene3D" id="3.30.160.20">
    <property type="match status" value="1"/>
</dbReference>
<dbReference type="PANTHER" id="PTHR11042:SF163">
    <property type="entry name" value="INTERFERON-INDUCED, DOUBLE-STRANDED RNA-ACTIVATED PROTEIN KINASE"/>
    <property type="match status" value="1"/>
</dbReference>
<accession>D2H084</accession>
<keyword evidence="3" id="KW-0418">Kinase</keyword>
<dbReference type="InParanoid" id="D2H084"/>
<dbReference type="SMART" id="SM00358">
    <property type="entry name" value="DSRM"/>
    <property type="match status" value="1"/>
</dbReference>
<comment type="similarity">
    <text evidence="5">Belongs to the protein kinase superfamily. Ser/Thr protein kinase family. GCN2 subfamily.</text>
</comment>
<feature type="compositionally biased region" description="Low complexity" evidence="9">
    <location>
        <begin position="140"/>
        <end position="154"/>
    </location>
</feature>